<name>A0ABP8J753_9ACTN</name>
<keyword evidence="8" id="KW-1185">Reference proteome</keyword>
<reference evidence="8" key="1">
    <citation type="journal article" date="2019" name="Int. J. Syst. Evol. Microbiol.">
        <title>The Global Catalogue of Microorganisms (GCM) 10K type strain sequencing project: providing services to taxonomists for standard genome sequencing and annotation.</title>
        <authorList>
            <consortium name="The Broad Institute Genomics Platform"/>
            <consortium name="The Broad Institute Genome Sequencing Center for Infectious Disease"/>
            <person name="Wu L."/>
            <person name="Ma J."/>
        </authorList>
    </citation>
    <scope>NUCLEOTIDE SEQUENCE [LARGE SCALE GENOMIC DNA]</scope>
    <source>
        <strain evidence="8">JCM 17688</strain>
    </source>
</reference>
<keyword evidence="5" id="KW-0804">Transcription</keyword>
<dbReference type="InterPro" id="IPR050176">
    <property type="entry name" value="LTTR"/>
</dbReference>
<dbReference type="NCBIfam" id="TIGR03298">
    <property type="entry name" value="argP"/>
    <property type="match status" value="1"/>
</dbReference>
<dbReference type="PANTHER" id="PTHR30579">
    <property type="entry name" value="TRANSCRIPTIONAL REGULATOR"/>
    <property type="match status" value="1"/>
</dbReference>
<evidence type="ECO:0000256" key="4">
    <source>
        <dbReference type="ARBA" id="ARBA00023159"/>
    </source>
</evidence>
<accession>A0ABP8J753</accession>
<dbReference type="InterPro" id="IPR005119">
    <property type="entry name" value="LysR_subst-bd"/>
</dbReference>
<dbReference type="PROSITE" id="PS50931">
    <property type="entry name" value="HTH_LYSR"/>
    <property type="match status" value="1"/>
</dbReference>
<evidence type="ECO:0000256" key="3">
    <source>
        <dbReference type="ARBA" id="ARBA00023125"/>
    </source>
</evidence>
<dbReference type="Pfam" id="PF00126">
    <property type="entry name" value="HTH_1"/>
    <property type="match status" value="1"/>
</dbReference>
<comment type="caution">
    <text evidence="7">The sequence shown here is derived from an EMBL/GenBank/DDBJ whole genome shotgun (WGS) entry which is preliminary data.</text>
</comment>
<keyword evidence="2" id="KW-0805">Transcription regulation</keyword>
<keyword evidence="3" id="KW-0238">DNA-binding</keyword>
<dbReference type="InterPro" id="IPR036390">
    <property type="entry name" value="WH_DNA-bd_sf"/>
</dbReference>
<evidence type="ECO:0000313" key="7">
    <source>
        <dbReference type="EMBL" id="GAA4386275.1"/>
    </source>
</evidence>
<dbReference type="InterPro" id="IPR000847">
    <property type="entry name" value="LysR_HTH_N"/>
</dbReference>
<evidence type="ECO:0000256" key="2">
    <source>
        <dbReference type="ARBA" id="ARBA00023015"/>
    </source>
</evidence>
<comment type="similarity">
    <text evidence="1">Belongs to the LysR transcriptional regulatory family.</text>
</comment>
<dbReference type="Gene3D" id="3.40.190.290">
    <property type="match status" value="1"/>
</dbReference>
<dbReference type="Gene3D" id="1.10.10.10">
    <property type="entry name" value="Winged helix-like DNA-binding domain superfamily/Winged helix DNA-binding domain"/>
    <property type="match status" value="1"/>
</dbReference>
<dbReference type="PANTHER" id="PTHR30579:SF2">
    <property type="entry name" value="HTH-TYPE TRANSCRIPTIONAL REGULATOR ARGP"/>
    <property type="match status" value="1"/>
</dbReference>
<dbReference type="Pfam" id="PF03466">
    <property type="entry name" value="LysR_substrate"/>
    <property type="match status" value="1"/>
</dbReference>
<evidence type="ECO:0000259" key="6">
    <source>
        <dbReference type="PROSITE" id="PS50931"/>
    </source>
</evidence>
<keyword evidence="4" id="KW-0010">Activator</keyword>
<evidence type="ECO:0000256" key="5">
    <source>
        <dbReference type="ARBA" id="ARBA00023163"/>
    </source>
</evidence>
<dbReference type="SUPFAM" id="SSF53850">
    <property type="entry name" value="Periplasmic binding protein-like II"/>
    <property type="match status" value="1"/>
</dbReference>
<evidence type="ECO:0000313" key="8">
    <source>
        <dbReference type="Proteomes" id="UP001500635"/>
    </source>
</evidence>
<dbReference type="SUPFAM" id="SSF46785">
    <property type="entry name" value="Winged helix' DNA-binding domain"/>
    <property type="match status" value="1"/>
</dbReference>
<evidence type="ECO:0000256" key="1">
    <source>
        <dbReference type="ARBA" id="ARBA00009437"/>
    </source>
</evidence>
<dbReference type="EMBL" id="BAABFR010000009">
    <property type="protein sequence ID" value="GAA4386275.1"/>
    <property type="molecule type" value="Genomic_DNA"/>
</dbReference>
<gene>
    <name evidence="7" type="ORF">GCM10023147_09320</name>
</gene>
<dbReference type="InterPro" id="IPR017685">
    <property type="entry name" value="ArgP"/>
</dbReference>
<organism evidence="7 8">
    <name type="scientific">Tsukamurella soli</name>
    <dbReference type="NCBI Taxonomy" id="644556"/>
    <lineage>
        <taxon>Bacteria</taxon>
        <taxon>Bacillati</taxon>
        <taxon>Actinomycetota</taxon>
        <taxon>Actinomycetes</taxon>
        <taxon>Mycobacteriales</taxon>
        <taxon>Tsukamurellaceae</taxon>
        <taxon>Tsukamurella</taxon>
    </lineage>
</organism>
<dbReference type="InterPro" id="IPR036388">
    <property type="entry name" value="WH-like_DNA-bd_sf"/>
</dbReference>
<dbReference type="Proteomes" id="UP001500635">
    <property type="component" value="Unassembled WGS sequence"/>
</dbReference>
<dbReference type="NCBIfam" id="NF002964">
    <property type="entry name" value="PRK03635.1"/>
    <property type="match status" value="1"/>
</dbReference>
<dbReference type="RefSeq" id="WP_344991562.1">
    <property type="nucleotide sequence ID" value="NZ_BAABFR010000009.1"/>
</dbReference>
<protein>
    <submittedName>
        <fullName evidence="7">LysR family transcriptional regulator ArgP</fullName>
    </submittedName>
</protein>
<proteinExistence type="inferred from homology"/>
<sequence length="290" mass="31581">MLNGDWLQTLAAVVDHGTFEAAARRLTVTPSAVSQRIRALEQAVGHVVVTRANPCRPTEQGAVLLGLARGTAALEADALGRLAGGDGEGAGRVALDVAVNADSLATWFTDVIAEVAGAGPRLRLYVDDEGHTADLLRSGAVLGAITVDPEPVQGCSAEYLGAMRYVPVCTAEFAQRWRRGDRWPWREMPTVQLDEKDQLQNRILQRHRAIGAPPEHRIPTSDAFTRAVRVGLGWGNVPVAHLGDDLETGRMVRVDRDLTVRLYWQSWRLRTRASDRLTDAIHAAAAEHLE</sequence>
<feature type="domain" description="HTH lysR-type" evidence="6">
    <location>
        <begin position="1"/>
        <end position="58"/>
    </location>
</feature>